<gene>
    <name evidence="3" type="ORF">PROFUN_07573</name>
</gene>
<accession>A0A2P6NLW1</accession>
<organism evidence="3 4">
    <name type="scientific">Planoprotostelium fungivorum</name>
    <dbReference type="NCBI Taxonomy" id="1890364"/>
    <lineage>
        <taxon>Eukaryota</taxon>
        <taxon>Amoebozoa</taxon>
        <taxon>Evosea</taxon>
        <taxon>Variosea</taxon>
        <taxon>Cavosteliida</taxon>
        <taxon>Cavosteliaceae</taxon>
        <taxon>Planoprotostelium</taxon>
    </lineage>
</organism>
<reference evidence="3 4" key="1">
    <citation type="journal article" date="2018" name="Genome Biol. Evol.">
        <title>Multiple Roots of Fruiting Body Formation in Amoebozoa.</title>
        <authorList>
            <person name="Hillmann F."/>
            <person name="Forbes G."/>
            <person name="Novohradska S."/>
            <person name="Ferling I."/>
            <person name="Riege K."/>
            <person name="Groth M."/>
            <person name="Westermann M."/>
            <person name="Marz M."/>
            <person name="Spaller T."/>
            <person name="Winckler T."/>
            <person name="Schaap P."/>
            <person name="Glockner G."/>
        </authorList>
    </citation>
    <scope>NUCLEOTIDE SEQUENCE [LARGE SCALE GENOMIC DNA]</scope>
    <source>
        <strain evidence="3 4">Jena</strain>
    </source>
</reference>
<comment type="caution">
    <text evidence="3">The sequence shown here is derived from an EMBL/GenBank/DDBJ whole genome shotgun (WGS) entry which is preliminary data.</text>
</comment>
<dbReference type="InterPro" id="IPR014756">
    <property type="entry name" value="Ig_E-set"/>
</dbReference>
<dbReference type="Pfam" id="PF16561">
    <property type="entry name" value="AMPK1_CBM"/>
    <property type="match status" value="1"/>
</dbReference>
<dbReference type="PROSITE" id="PS50194">
    <property type="entry name" value="FILAMIN_REPEAT"/>
    <property type="match status" value="1"/>
</dbReference>
<dbReference type="SUPFAM" id="SSF81296">
    <property type="entry name" value="E set domains"/>
    <property type="match status" value="2"/>
</dbReference>
<feature type="repeat" description="Filamin" evidence="1">
    <location>
        <begin position="1244"/>
        <end position="1314"/>
    </location>
</feature>
<dbReference type="InterPro" id="IPR017868">
    <property type="entry name" value="Filamin/ABP280_repeat-like"/>
</dbReference>
<name>A0A2P6NLW1_9EUKA</name>
<dbReference type="Pfam" id="PF00630">
    <property type="entry name" value="Filamin"/>
    <property type="match status" value="1"/>
</dbReference>
<proteinExistence type="predicted"/>
<dbReference type="InParanoid" id="A0A2P6NLW1"/>
<feature type="domain" description="AMP-activated protein kinase glycogen-binding" evidence="2">
    <location>
        <begin position="173"/>
        <end position="239"/>
    </location>
</feature>
<dbReference type="InterPro" id="IPR013783">
    <property type="entry name" value="Ig-like_fold"/>
</dbReference>
<dbReference type="Gene3D" id="2.60.40.10">
    <property type="entry name" value="Immunoglobulins"/>
    <property type="match status" value="2"/>
</dbReference>
<dbReference type="CDD" id="cd02859">
    <property type="entry name" value="E_set_AMPKbeta_like_N"/>
    <property type="match status" value="1"/>
</dbReference>
<dbReference type="InterPro" id="IPR032640">
    <property type="entry name" value="AMPK1_CBM"/>
</dbReference>
<protein>
    <recommendedName>
        <fullName evidence="2">AMP-activated protein kinase glycogen-binding domain-containing protein</fullName>
    </recommendedName>
</protein>
<evidence type="ECO:0000259" key="2">
    <source>
        <dbReference type="Pfam" id="PF16561"/>
    </source>
</evidence>
<dbReference type="OrthoDB" id="531008at2759"/>
<keyword evidence="4" id="KW-1185">Reference proteome</keyword>
<sequence>MARLWELNLFRNTVCWICCILFVSQLLTEFAACIAKHLQERHTMHTHVKSVWNLWTFQDAVWKNPSSLSVRAPHKELTGMHMIEKLLGSGQRQTEANGRVAMSFIGLSSSAGLSKFSPQHSVVHVDDGRVDIETFDTTQQPIKTGGLRMIVYVTRKIRRTETVRHQEDTISHTFFWADTNARDVMVAGAYNKWTKEPMERIDGQWTKTIHGLKPKTLYRFKYIVEGQWRVDPLQPVDTTEMIEGRPVENNAIGLGNAPESESIESHEIEVMNTTEHGVVDEGDGHYVSHFDPMPGVETTVSVQCDSSEIKSVDAFGKNVDRGGYKYTAQIQQGLRFHDTPVRDEGNGNYVGTYELPNPSEPGTVIVSLDGKRVKAVPVLASKPPADPANTTSVVERDEMVKITAKTKTGGWALHSEKNLRAEMVQGQKTPIELKHLGDGVYTGNFKADRSSEASVNVYLDDTLLQSHPISASKPIASPQRSSAHISGKTVTIMARTPQDKPTVHSKVRAEKVQDGNSEDIPLRHQGNGNYSGNFTLSPESDAVVNAYIDDTLLKSEKFKASKPPAVAIKSNFEVTSPNFVTVHAKTAENQPAIYSEKQLEVTARQTGDPFKVEMKHDGKGVYKGEMKDLKEEEETEVEAKINGESLGKKILKAVKPPVSAEKTTATISREKIYITALTMDDEPAIHSEKLLSARKEQNGKTEKIPLKHDGRGIYRGRYELDPATDATISALVDGKVIGSEVFRAEKPTISPEKTTATITRDTVRITSLSADGQVITHCDGSISATKQQNGKTDEIPLKHDGKGNYAGRFQLEPTTMAVVSALVDDKVIKSETFEADRPPASRQKTTAEITESDVIITARTEDDQPALFSLDSLRAEKKCDGKATNIPLYHRGEGYYNGIYTSDPERDTMIYVYLDDVIIAFHLIPATPAPPVVVVKAIPKADATLTTAKISDKDIIVEARTSEGPALDSDRDIRAEFIQKNKTIPVPLRNQGDGTYTGTYEVDPTQNAEVHVYLYEKVLASHSIKAARPVVDQNRISSTLIDRDLIIYARTHEDEPAVYSDDVIRAKLVQEEEREISLTNRKDGSYVGKVHVLYDGRIITTFAIPAIYEPEWATATLNDNVVQIQAHDENGKEMRSGGQIFRVEVQLNGETVLIPVKDNGDGTYTSYALPTTSTPETPVDVKLNDHHIRNSPLHYSPASPLIHSGNINMFNRAVNLVRFKENTSTASEGGTRVSVEQENLTIIPAEIVTHTDVSSQYIVYYDGPTGKHDVPLRTTAEGHVCATLPYSLTIPGTYWFHINYNGTPLPDSPYLFIVHGDIPIHTGPIDRAPSWYRHKDKYALYSHNAYRPPNFLWAYYPNDGRLMWFNTSTGLKTDFEQPYKAKHHVHGDWSSLAPKLERLVPTTGRTSVFYTRTTGVVSSCYIQYADRKFDTIQFVDETNKKWKHIVNFDIDMRSHVLFYEKKTGKVQLRRVAPPPSTNATSKKYSDLELISSAEWSPSWKRIAVVQVQGKTALYLYDSQKGTSQVSYVNNKCELTVVTTTPNVHKKWKHVVGLTPGYVLLMEKKSGRGQIVKLTSAGEQVIREVKIEPRMWTQCLFVAHNRQLCFFEKKTGQAWFYDWNSSTPDITHTFTIDKWMGVKLLSMGY</sequence>
<dbReference type="Proteomes" id="UP000241769">
    <property type="component" value="Unassembled WGS sequence"/>
</dbReference>
<evidence type="ECO:0000256" key="1">
    <source>
        <dbReference type="PROSITE-ProRule" id="PRU00087"/>
    </source>
</evidence>
<dbReference type="EMBL" id="MDYQ01000054">
    <property type="protein sequence ID" value="PRP84919.1"/>
    <property type="molecule type" value="Genomic_DNA"/>
</dbReference>
<dbReference type="SUPFAM" id="SSF82171">
    <property type="entry name" value="DPP6 N-terminal domain-like"/>
    <property type="match status" value="1"/>
</dbReference>
<evidence type="ECO:0000313" key="3">
    <source>
        <dbReference type="EMBL" id="PRP84919.1"/>
    </source>
</evidence>
<evidence type="ECO:0000313" key="4">
    <source>
        <dbReference type="Proteomes" id="UP000241769"/>
    </source>
</evidence>